<organism evidence="2 3">
    <name type="scientific">Pseudonocardia thermophila</name>
    <dbReference type="NCBI Taxonomy" id="1848"/>
    <lineage>
        <taxon>Bacteria</taxon>
        <taxon>Bacillati</taxon>
        <taxon>Actinomycetota</taxon>
        <taxon>Actinomycetes</taxon>
        <taxon>Pseudonocardiales</taxon>
        <taxon>Pseudonocardiaceae</taxon>
        <taxon>Pseudonocardia</taxon>
    </lineage>
</organism>
<keyword evidence="1" id="KW-1133">Transmembrane helix</keyword>
<evidence type="ECO:0000313" key="3">
    <source>
        <dbReference type="Proteomes" id="UP000184363"/>
    </source>
</evidence>
<keyword evidence="3" id="KW-1185">Reference proteome</keyword>
<dbReference type="EMBL" id="FRAP01000008">
    <property type="protein sequence ID" value="SHK59171.1"/>
    <property type="molecule type" value="Genomic_DNA"/>
</dbReference>
<evidence type="ECO:0000256" key="1">
    <source>
        <dbReference type="SAM" id="Phobius"/>
    </source>
</evidence>
<dbReference type="RefSeq" id="WP_073457277.1">
    <property type="nucleotide sequence ID" value="NZ_FRAP01000008.1"/>
</dbReference>
<keyword evidence="1" id="KW-0812">Transmembrane</keyword>
<proteinExistence type="predicted"/>
<keyword evidence="1" id="KW-0472">Membrane</keyword>
<feature type="transmembrane region" description="Helical" evidence="1">
    <location>
        <begin position="31"/>
        <end position="57"/>
    </location>
</feature>
<sequence>MTIQPTQPTSSQVPVTPVLVAGIGAQLVDDLAFILLSPLGLLGPFAAVLALAATAAGARYVTRRATGPAIARTGLAVGLTSAAVGLLISGLGLVPILIAGLTVVAGVAGAVIGRGVTD</sequence>
<name>A0A1M6TQC2_PSETH</name>
<reference evidence="2 3" key="1">
    <citation type="submission" date="2016-11" db="EMBL/GenBank/DDBJ databases">
        <authorList>
            <person name="Jaros S."/>
            <person name="Januszkiewicz K."/>
            <person name="Wedrychowicz H."/>
        </authorList>
    </citation>
    <scope>NUCLEOTIDE SEQUENCE [LARGE SCALE GENOMIC DNA]</scope>
    <source>
        <strain evidence="2 3">DSM 43832</strain>
    </source>
</reference>
<gene>
    <name evidence="2" type="ORF">SAMN05443637_108183</name>
</gene>
<evidence type="ECO:0000313" key="2">
    <source>
        <dbReference type="EMBL" id="SHK59171.1"/>
    </source>
</evidence>
<accession>A0A1M6TQC2</accession>
<feature type="transmembrane region" description="Helical" evidence="1">
    <location>
        <begin position="69"/>
        <end position="88"/>
    </location>
</feature>
<dbReference type="AlphaFoldDB" id="A0A1M6TQC2"/>
<feature type="transmembrane region" description="Helical" evidence="1">
    <location>
        <begin position="94"/>
        <end position="113"/>
    </location>
</feature>
<dbReference type="Proteomes" id="UP000184363">
    <property type="component" value="Unassembled WGS sequence"/>
</dbReference>
<protein>
    <submittedName>
        <fullName evidence="2">Uncharacterized protein</fullName>
    </submittedName>
</protein>